<name>A0A0V1G951_TRIPS</name>
<keyword evidence="3" id="KW-1185">Reference proteome</keyword>
<evidence type="ECO:0000256" key="1">
    <source>
        <dbReference type="SAM" id="Phobius"/>
    </source>
</evidence>
<keyword evidence="1" id="KW-0472">Membrane</keyword>
<gene>
    <name evidence="2" type="ORF">T4B_1409</name>
</gene>
<sequence length="78" mass="8553">MTKASWGEKGLFGLGFHLTVHHQRKSEQELEQGRNLEAGADAEFMKERVLVIGLLLLACSACFLIEPRTTSPGMAPPT</sequence>
<dbReference type="Proteomes" id="UP000054805">
    <property type="component" value="Unassembled WGS sequence"/>
</dbReference>
<proteinExistence type="predicted"/>
<evidence type="ECO:0000313" key="3">
    <source>
        <dbReference type="Proteomes" id="UP000054805"/>
    </source>
</evidence>
<accession>A0A0V1G951</accession>
<feature type="transmembrane region" description="Helical" evidence="1">
    <location>
        <begin position="49"/>
        <end position="65"/>
    </location>
</feature>
<keyword evidence="1" id="KW-0812">Transmembrane</keyword>
<keyword evidence="1" id="KW-1133">Transmembrane helix</keyword>
<protein>
    <submittedName>
        <fullName evidence="2">Uncharacterized protein</fullName>
    </submittedName>
</protein>
<organism evidence="2 3">
    <name type="scientific">Trichinella pseudospiralis</name>
    <name type="common">Parasitic roundworm</name>
    <dbReference type="NCBI Taxonomy" id="6337"/>
    <lineage>
        <taxon>Eukaryota</taxon>
        <taxon>Metazoa</taxon>
        <taxon>Ecdysozoa</taxon>
        <taxon>Nematoda</taxon>
        <taxon>Enoplea</taxon>
        <taxon>Dorylaimia</taxon>
        <taxon>Trichinellida</taxon>
        <taxon>Trichinellidae</taxon>
        <taxon>Trichinella</taxon>
    </lineage>
</organism>
<dbReference type="AlphaFoldDB" id="A0A0V1G951"/>
<feature type="non-terminal residue" evidence="2">
    <location>
        <position position="78"/>
    </location>
</feature>
<dbReference type="EMBL" id="JYDS01004888">
    <property type="protein sequence ID" value="KRY94820.1"/>
    <property type="molecule type" value="Genomic_DNA"/>
</dbReference>
<reference evidence="2 3" key="1">
    <citation type="submission" date="2015-01" db="EMBL/GenBank/DDBJ databases">
        <title>Evolution of Trichinella species and genotypes.</title>
        <authorList>
            <person name="Korhonen P.K."/>
            <person name="Edoardo P."/>
            <person name="Giuseppe L.R."/>
            <person name="Gasser R.B."/>
        </authorList>
    </citation>
    <scope>NUCLEOTIDE SEQUENCE [LARGE SCALE GENOMIC DNA]</scope>
    <source>
        <strain evidence="2">ISS588</strain>
    </source>
</reference>
<evidence type="ECO:0000313" key="2">
    <source>
        <dbReference type="EMBL" id="KRY94820.1"/>
    </source>
</evidence>
<comment type="caution">
    <text evidence="2">The sequence shown here is derived from an EMBL/GenBank/DDBJ whole genome shotgun (WGS) entry which is preliminary data.</text>
</comment>